<evidence type="ECO:0000256" key="2">
    <source>
        <dbReference type="ARBA" id="ARBA00022692"/>
    </source>
</evidence>
<dbReference type="RefSeq" id="WP_038562806.1">
    <property type="nucleotide sequence ID" value="NZ_CP008876.1"/>
</dbReference>
<dbReference type="CDD" id="cd00093">
    <property type="entry name" value="HTH_XRE"/>
    <property type="match status" value="1"/>
</dbReference>
<dbReference type="HOGENOM" id="CLU_107494_0_0_9"/>
<dbReference type="Proteomes" id="UP000027980">
    <property type="component" value="Chromosome"/>
</dbReference>
<dbReference type="SMART" id="SM00530">
    <property type="entry name" value="HTH_XRE"/>
    <property type="match status" value="1"/>
</dbReference>
<keyword evidence="3" id="KW-1133">Transmembrane helix</keyword>
<keyword evidence="7" id="KW-0238">DNA-binding</keyword>
<dbReference type="Proteomes" id="UP000199735">
    <property type="component" value="Unassembled WGS sequence"/>
</dbReference>
<dbReference type="Gene3D" id="1.10.260.40">
    <property type="entry name" value="lambda repressor-like DNA-binding domains"/>
    <property type="match status" value="1"/>
</dbReference>
<comment type="subcellular location">
    <subcellularLocation>
        <location evidence="1">Endomembrane system</location>
        <topology evidence="1">Multi-pass membrane protein</topology>
    </subcellularLocation>
</comment>
<dbReference type="PROSITE" id="PS50943">
    <property type="entry name" value="HTH_CROC1"/>
    <property type="match status" value="1"/>
</dbReference>
<accession>A0A075LN02</accession>
<reference evidence="6 8" key="1">
    <citation type="submission" date="2014-07" db="EMBL/GenBank/DDBJ databases">
        <title>Complete genome sequence of a moderately halophilic bacterium Terribacillus aidingensis MP602, isolated from Cryptomeria fortunei in Tianmu mountain in China.</title>
        <authorList>
            <person name="Wang Y."/>
            <person name="Lu P."/>
            <person name="Zhang L."/>
        </authorList>
    </citation>
    <scope>NUCLEOTIDE SEQUENCE [LARGE SCALE GENOMIC DNA]</scope>
    <source>
        <strain evidence="6 8">MP602</strain>
    </source>
</reference>
<dbReference type="KEGG" id="tap:GZ22_12390"/>
<dbReference type="Pfam" id="PF13443">
    <property type="entry name" value="HTH_26"/>
    <property type="match status" value="1"/>
</dbReference>
<evidence type="ECO:0000313" key="6">
    <source>
        <dbReference type="EMBL" id="AIF67362.1"/>
    </source>
</evidence>
<dbReference type="EMBL" id="CP008876">
    <property type="protein sequence ID" value="AIF67362.1"/>
    <property type="molecule type" value="Genomic_DNA"/>
</dbReference>
<keyword evidence="4" id="KW-0472">Membrane</keyword>
<proteinExistence type="predicted"/>
<evidence type="ECO:0000256" key="3">
    <source>
        <dbReference type="ARBA" id="ARBA00022989"/>
    </source>
</evidence>
<dbReference type="EMBL" id="FOCD01000005">
    <property type="protein sequence ID" value="SEO02714.1"/>
    <property type="molecule type" value="Genomic_DNA"/>
</dbReference>
<dbReference type="GeneID" id="34219985"/>
<organism evidence="6 8">
    <name type="scientific">Terribacillus saccharophilus</name>
    <dbReference type="NCBI Taxonomy" id="361277"/>
    <lineage>
        <taxon>Bacteria</taxon>
        <taxon>Bacillati</taxon>
        <taxon>Bacillota</taxon>
        <taxon>Bacilli</taxon>
        <taxon>Bacillales</taxon>
        <taxon>Bacillaceae</taxon>
        <taxon>Terribacillus</taxon>
    </lineage>
</organism>
<evidence type="ECO:0000313" key="8">
    <source>
        <dbReference type="Proteomes" id="UP000027980"/>
    </source>
</evidence>
<evidence type="ECO:0000313" key="9">
    <source>
        <dbReference type="Proteomes" id="UP000199735"/>
    </source>
</evidence>
<evidence type="ECO:0000256" key="4">
    <source>
        <dbReference type="ARBA" id="ARBA00023136"/>
    </source>
</evidence>
<accession>A0AAX2EJH2</accession>
<dbReference type="SUPFAM" id="SSF47413">
    <property type="entry name" value="lambda repressor-like DNA-binding domains"/>
    <property type="match status" value="1"/>
</dbReference>
<dbReference type="GO" id="GO:0003677">
    <property type="term" value="F:DNA binding"/>
    <property type="evidence" value="ECO:0007669"/>
    <property type="project" value="UniProtKB-KW"/>
</dbReference>
<reference evidence="7 9" key="2">
    <citation type="submission" date="2016-10" db="EMBL/GenBank/DDBJ databases">
        <authorList>
            <person name="Varghese N."/>
            <person name="Submissions S."/>
        </authorList>
    </citation>
    <scope>NUCLEOTIDE SEQUENCE [LARGE SCALE GENOMIC DNA]</scope>
    <source>
        <strain evidence="7 9">DSM 21619</strain>
    </source>
</reference>
<keyword evidence="2" id="KW-0812">Transmembrane</keyword>
<dbReference type="AlphaFoldDB" id="A0A075LN02"/>
<name>A0A075LN02_9BACI</name>
<dbReference type="InterPro" id="IPR010652">
    <property type="entry name" value="DUF1232"/>
</dbReference>
<dbReference type="InterPro" id="IPR001387">
    <property type="entry name" value="Cro/C1-type_HTH"/>
</dbReference>
<evidence type="ECO:0000313" key="7">
    <source>
        <dbReference type="EMBL" id="SEO02714.1"/>
    </source>
</evidence>
<evidence type="ECO:0000259" key="5">
    <source>
        <dbReference type="PROSITE" id="PS50943"/>
    </source>
</evidence>
<dbReference type="OrthoDB" id="9793277at2"/>
<feature type="domain" description="HTH cro/C1-type" evidence="5">
    <location>
        <begin position="14"/>
        <end position="68"/>
    </location>
</feature>
<gene>
    <name evidence="6" type="ORF">GZ22_12390</name>
    <name evidence="7" type="ORF">SAMN04489762_3338</name>
</gene>
<protein>
    <submittedName>
        <fullName evidence="7">Cro/C1-type HTH DNA-binding domain-containing protein</fullName>
    </submittedName>
</protein>
<dbReference type="GO" id="GO:0012505">
    <property type="term" value="C:endomembrane system"/>
    <property type="evidence" value="ECO:0007669"/>
    <property type="project" value="UniProtKB-SubCell"/>
</dbReference>
<sequence length="203" mass="23010">MDINKDNSNIENLLRSLIKEKKISIRELSRRTAIDTAIISKILNGKRKVTVNHLKKFSEVLDVSHEDLMRSAGFLDQTETLQTEHHLEALCKQADPSFTTERMLNQLAAYEEISLTDGGKQIIDDKFNEKITSVGSAGKLVSDLKHMFYKFQSGIGTKRELILFGAALLYFINPIDVLPDYIFPFGYLDDTLVVHTAMMNSNK</sequence>
<dbReference type="InterPro" id="IPR010982">
    <property type="entry name" value="Lambda_DNA-bd_dom_sf"/>
</dbReference>
<evidence type="ECO:0000256" key="1">
    <source>
        <dbReference type="ARBA" id="ARBA00004127"/>
    </source>
</evidence>
<dbReference type="Pfam" id="PF06803">
    <property type="entry name" value="DUF1232"/>
    <property type="match status" value="1"/>
</dbReference>